<comment type="miscellaneous">
    <text evidence="16">The active site is a redox-active disulfide bond.</text>
</comment>
<keyword evidence="8 16" id="KW-0560">Oxidoreductase</keyword>
<dbReference type="SUPFAM" id="SSF51905">
    <property type="entry name" value="FAD/NAD(P)-binding domain"/>
    <property type="match status" value="1"/>
</dbReference>
<dbReference type="InterPro" id="IPR012999">
    <property type="entry name" value="Pyr_OxRdtase_I_AS"/>
</dbReference>
<dbReference type="PANTHER" id="PTHR22912:SF160">
    <property type="entry name" value="DIHYDROLIPOYL DEHYDROGENASE"/>
    <property type="match status" value="1"/>
</dbReference>
<dbReference type="Gene3D" id="3.50.50.60">
    <property type="entry name" value="FAD/NAD(P)-binding domain"/>
    <property type="match status" value="2"/>
</dbReference>
<feature type="binding site" evidence="14">
    <location>
        <begin position="443"/>
        <end position="446"/>
    </location>
    <ligand>
        <name>FAD</name>
        <dbReference type="ChEBI" id="CHEBI:57692"/>
    </ligand>
</feature>
<dbReference type="InterPro" id="IPR004099">
    <property type="entry name" value="Pyr_nucl-diS_OxRdtase_dimer"/>
</dbReference>
<dbReference type="InterPro" id="IPR001100">
    <property type="entry name" value="Pyr_nuc-diS_OxRdtase"/>
</dbReference>
<gene>
    <name evidence="19" type="ORF">BECKLFY1418B_GA0070995_103018</name>
</gene>
<dbReference type="GO" id="GO:0004148">
    <property type="term" value="F:dihydrolipoyl dehydrogenase (NADH) activity"/>
    <property type="evidence" value="ECO:0007669"/>
    <property type="project" value="UniProtKB-EC"/>
</dbReference>
<evidence type="ECO:0000256" key="11">
    <source>
        <dbReference type="ARBA" id="ARBA00023284"/>
    </source>
</evidence>
<dbReference type="NCBIfam" id="TIGR01350">
    <property type="entry name" value="lipoamide_DH"/>
    <property type="match status" value="1"/>
</dbReference>
<comment type="similarity">
    <text evidence="2 16">Belongs to the class-I pyridine nucleotide-disulfide oxidoreductase family.</text>
</comment>
<evidence type="ECO:0000256" key="4">
    <source>
        <dbReference type="ARBA" id="ARBA00016961"/>
    </source>
</evidence>
<dbReference type="GO" id="GO:0006103">
    <property type="term" value="P:2-oxoglutarate metabolic process"/>
    <property type="evidence" value="ECO:0007669"/>
    <property type="project" value="TreeGrafter"/>
</dbReference>
<protein>
    <recommendedName>
        <fullName evidence="4 16">Dihydrolipoyl dehydrogenase</fullName>
        <ecNumber evidence="3 16">1.8.1.4</ecNumber>
    </recommendedName>
</protein>
<dbReference type="PROSITE" id="PS00076">
    <property type="entry name" value="PYRIDINE_REDOX_1"/>
    <property type="match status" value="1"/>
</dbReference>
<feature type="domain" description="Lipoyl-binding" evidence="18">
    <location>
        <begin position="4"/>
        <end position="78"/>
    </location>
</feature>
<feature type="binding site" evidence="14">
    <location>
        <position position="437"/>
    </location>
    <ligand>
        <name>FAD</name>
        <dbReference type="ChEBI" id="CHEBI:57692"/>
    </ligand>
</feature>
<dbReference type="FunFam" id="3.30.390.30:FF:000001">
    <property type="entry name" value="Dihydrolipoyl dehydrogenase"/>
    <property type="match status" value="1"/>
</dbReference>
<dbReference type="CDD" id="cd06849">
    <property type="entry name" value="lipoyl_domain"/>
    <property type="match status" value="1"/>
</dbReference>
<keyword evidence="9 14" id="KW-0520">NAD</keyword>
<dbReference type="Pfam" id="PF02852">
    <property type="entry name" value="Pyr_redox_dim"/>
    <property type="match status" value="1"/>
</dbReference>
<dbReference type="InterPro" id="IPR003016">
    <property type="entry name" value="2-oxoA_DH_lipoyl-BS"/>
</dbReference>
<evidence type="ECO:0000259" key="18">
    <source>
        <dbReference type="PROSITE" id="PS50968"/>
    </source>
</evidence>
<name>A0A450UHH5_9GAMM</name>
<evidence type="ECO:0000256" key="2">
    <source>
        <dbReference type="ARBA" id="ARBA00007532"/>
    </source>
</evidence>
<evidence type="ECO:0000313" key="19">
    <source>
        <dbReference type="EMBL" id="VFJ91979.1"/>
    </source>
</evidence>
<dbReference type="InterPro" id="IPR023753">
    <property type="entry name" value="FAD/NAD-binding_dom"/>
</dbReference>
<feature type="compositionally biased region" description="Basic and acidic residues" evidence="17">
    <location>
        <begin position="102"/>
        <end position="113"/>
    </location>
</feature>
<feature type="binding site" evidence="14">
    <location>
        <position position="179"/>
    </location>
    <ligand>
        <name>FAD</name>
        <dbReference type="ChEBI" id="CHEBI:57692"/>
    </ligand>
</feature>
<evidence type="ECO:0000256" key="9">
    <source>
        <dbReference type="ARBA" id="ARBA00023027"/>
    </source>
</evidence>
<dbReference type="EMBL" id="CAADFF010000030">
    <property type="protein sequence ID" value="VFJ91979.1"/>
    <property type="molecule type" value="Genomic_DNA"/>
</dbReference>
<dbReference type="GO" id="GO:0050660">
    <property type="term" value="F:flavin adenine dinucleotide binding"/>
    <property type="evidence" value="ECO:0007669"/>
    <property type="project" value="InterPro"/>
</dbReference>
<keyword evidence="10" id="KW-1015">Disulfide bond</keyword>
<feature type="binding site" evidence="14">
    <location>
        <position position="242"/>
    </location>
    <ligand>
        <name>FAD</name>
        <dbReference type="ChEBI" id="CHEBI:57692"/>
    </ligand>
</feature>
<evidence type="ECO:0000256" key="6">
    <source>
        <dbReference type="ARBA" id="ARBA00022823"/>
    </source>
</evidence>
<evidence type="ECO:0000256" key="17">
    <source>
        <dbReference type="SAM" id="MobiDB-lite"/>
    </source>
</evidence>
<dbReference type="PRINTS" id="PR00411">
    <property type="entry name" value="PNDRDTASEI"/>
</dbReference>
<keyword evidence="5 16" id="KW-0285">Flavoprotein</keyword>
<evidence type="ECO:0000256" key="14">
    <source>
        <dbReference type="PIRSR" id="PIRSR000350-3"/>
    </source>
</evidence>
<keyword evidence="14" id="KW-0547">Nucleotide-binding</keyword>
<comment type="catalytic activity">
    <reaction evidence="12 16">
        <text>N(6)-[(R)-dihydrolipoyl]-L-lysyl-[protein] + NAD(+) = N(6)-[(R)-lipoyl]-L-lysyl-[protein] + NADH + H(+)</text>
        <dbReference type="Rhea" id="RHEA:15045"/>
        <dbReference type="Rhea" id="RHEA-COMP:10474"/>
        <dbReference type="Rhea" id="RHEA-COMP:10475"/>
        <dbReference type="ChEBI" id="CHEBI:15378"/>
        <dbReference type="ChEBI" id="CHEBI:57540"/>
        <dbReference type="ChEBI" id="CHEBI:57945"/>
        <dbReference type="ChEBI" id="CHEBI:83099"/>
        <dbReference type="ChEBI" id="CHEBI:83100"/>
        <dbReference type="EC" id="1.8.1.4"/>
    </reaction>
</comment>
<evidence type="ECO:0000256" key="1">
    <source>
        <dbReference type="ARBA" id="ARBA00001938"/>
    </source>
</evidence>
<dbReference type="EC" id="1.8.1.4" evidence="3 16"/>
<evidence type="ECO:0000256" key="8">
    <source>
        <dbReference type="ARBA" id="ARBA00023002"/>
    </source>
</evidence>
<dbReference type="SUPFAM" id="SSF55424">
    <property type="entry name" value="FAD/NAD-linked reductases, dimerisation (C-terminal) domain"/>
    <property type="match status" value="1"/>
</dbReference>
<feature type="disulfide bond" description="Redox-active" evidence="15">
    <location>
        <begin position="170"/>
        <end position="175"/>
    </location>
</feature>
<feature type="region of interest" description="Disordered" evidence="17">
    <location>
        <begin position="81"/>
        <end position="124"/>
    </location>
</feature>
<evidence type="ECO:0000256" key="15">
    <source>
        <dbReference type="PIRSR" id="PIRSR000350-4"/>
    </source>
</evidence>
<comment type="cofactor">
    <cofactor evidence="14 16">
        <name>FAD</name>
        <dbReference type="ChEBI" id="CHEBI:57692"/>
    </cofactor>
    <text evidence="14 16">Binds 1 FAD per subunit.</text>
</comment>
<evidence type="ECO:0000256" key="5">
    <source>
        <dbReference type="ARBA" id="ARBA00022630"/>
    </source>
</evidence>
<keyword evidence="6" id="KW-0450">Lipoyl</keyword>
<proteinExistence type="inferred from homology"/>
<dbReference type="InterPro" id="IPR006258">
    <property type="entry name" value="Lipoamide_DH"/>
</dbReference>
<feature type="active site" description="Proton acceptor" evidence="13">
    <location>
        <position position="569"/>
    </location>
</feature>
<comment type="cofactor">
    <cofactor evidence="1">
        <name>(R)-lipoate</name>
        <dbReference type="ChEBI" id="CHEBI:83088"/>
    </cofactor>
</comment>
<feature type="binding site" evidence="14">
    <location>
        <position position="329"/>
    </location>
    <ligand>
        <name>NAD(+)</name>
        <dbReference type="ChEBI" id="CHEBI:57540"/>
    </ligand>
</feature>
<keyword evidence="11 16" id="KW-0676">Redox-active center</keyword>
<dbReference type="InterPro" id="IPR011053">
    <property type="entry name" value="Single_hybrid_motif"/>
</dbReference>
<accession>A0A450UHH5</accession>
<dbReference type="InterPro" id="IPR036188">
    <property type="entry name" value="FAD/NAD-bd_sf"/>
</dbReference>
<dbReference type="PROSITE" id="PS50968">
    <property type="entry name" value="BIOTINYL_LIPOYL"/>
    <property type="match status" value="1"/>
</dbReference>
<keyword evidence="7 14" id="KW-0274">FAD</keyword>
<dbReference type="Gene3D" id="2.40.50.100">
    <property type="match status" value="1"/>
</dbReference>
<dbReference type="AlphaFoldDB" id="A0A450UHH5"/>
<feature type="binding site" evidence="14">
    <location>
        <begin position="306"/>
        <end position="313"/>
    </location>
    <ligand>
        <name>NAD(+)</name>
        <dbReference type="ChEBI" id="CHEBI:57540"/>
    </ligand>
</feature>
<sequence length="596" mass="63458">MGKITIIEVPDLGDFKDVEVIEVLISPGDRIEPETPLITLESDKATMEVPSPEGGVIKEIEVAVGDKVSMGSPIASVEVEAEGRAADSLGDAPRTPASAKKTPPETRDPEQKAPRRKISGQKTKTISADIDTEVVVLGAGPGGYTAAFRVADLGKKTVLVERYSDLGGVCLNVGCIPSKACLHTAHILDEAREMAARGVAFGEPVIDLPKLAVWKNRLVDRLSKGIAGLAKRRKVRVLQGIGEFLSPNVLTVQTVDGPMTVAFDHAVIAVGSRSTEIADFPRDSRIWTSTDALKIDSIPKRLLVVGGGVIGLEMATVYHALGSRITVVELQDNLIPGCDADLVRVLRKHIGKRYENIFTGTSVTGIIPREKGLEVSLSGKDAPESDTFDAVLVSVGRTPNGREIAPDKAGVRVDERGFIPVDRGQRTNIAHIFAVGDVVGQPMLAHKAVHEAKVAAEVIAGLPSRFDARAIPSVAYTDPEVAWMGITENDAKARGIAYDKGVFPWAASGRALGMERDEGMTRLLFEKDTGRVIGAGIVGPHAGDLISEAVLALEMGANAEDLGMIIHPHPTLSETLGFSAEMITGTITDLMPPRRR</sequence>
<evidence type="ECO:0000256" key="3">
    <source>
        <dbReference type="ARBA" id="ARBA00012608"/>
    </source>
</evidence>
<dbReference type="InterPro" id="IPR050151">
    <property type="entry name" value="Class-I_Pyr_Nuc-Dis_Oxidored"/>
</dbReference>
<evidence type="ECO:0000256" key="16">
    <source>
        <dbReference type="RuleBase" id="RU003692"/>
    </source>
</evidence>
<dbReference type="Gene3D" id="3.30.390.30">
    <property type="match status" value="1"/>
</dbReference>
<dbReference type="PROSITE" id="PS00189">
    <property type="entry name" value="LIPOYL"/>
    <property type="match status" value="1"/>
</dbReference>
<evidence type="ECO:0000256" key="7">
    <source>
        <dbReference type="ARBA" id="ARBA00022827"/>
    </source>
</evidence>
<reference evidence="19" key="1">
    <citation type="submission" date="2019-02" db="EMBL/GenBank/DDBJ databases">
        <authorList>
            <person name="Gruber-Vodicka R. H."/>
            <person name="Seah K. B. B."/>
        </authorList>
    </citation>
    <scope>NUCLEOTIDE SEQUENCE</scope>
    <source>
        <strain evidence="19">BECK_M7</strain>
    </source>
</reference>
<dbReference type="Pfam" id="PF00364">
    <property type="entry name" value="Biotin_lipoyl"/>
    <property type="match status" value="1"/>
</dbReference>
<dbReference type="SUPFAM" id="SSF51230">
    <property type="entry name" value="Single hybrid motif"/>
    <property type="match status" value="1"/>
</dbReference>
<dbReference type="PIRSF" id="PIRSF000350">
    <property type="entry name" value="Mercury_reductase_MerA"/>
    <property type="match status" value="1"/>
</dbReference>
<dbReference type="InterPro" id="IPR000089">
    <property type="entry name" value="Biotin_lipoyl"/>
</dbReference>
<dbReference type="PANTHER" id="PTHR22912">
    <property type="entry name" value="DISULFIDE OXIDOREDUCTASE"/>
    <property type="match status" value="1"/>
</dbReference>
<dbReference type="InterPro" id="IPR016156">
    <property type="entry name" value="FAD/NAD-linked_Rdtase_dimer_sf"/>
</dbReference>
<organism evidence="19">
    <name type="scientific">Candidatus Kentrum sp. LFY</name>
    <dbReference type="NCBI Taxonomy" id="2126342"/>
    <lineage>
        <taxon>Bacteria</taxon>
        <taxon>Pseudomonadati</taxon>
        <taxon>Pseudomonadota</taxon>
        <taxon>Gammaproteobacteria</taxon>
        <taxon>Candidatus Kentrum</taxon>
    </lineage>
</organism>
<dbReference type="PRINTS" id="PR00368">
    <property type="entry name" value="FADPNR"/>
</dbReference>
<evidence type="ECO:0000256" key="12">
    <source>
        <dbReference type="ARBA" id="ARBA00049187"/>
    </source>
</evidence>
<dbReference type="Pfam" id="PF07992">
    <property type="entry name" value="Pyr_redox_2"/>
    <property type="match status" value="1"/>
</dbReference>
<dbReference type="FunFam" id="2.40.50.100:FF:000009">
    <property type="entry name" value="Acetyltransferase component of pyruvate dehydrogenase complex"/>
    <property type="match status" value="1"/>
</dbReference>
<evidence type="ECO:0000256" key="10">
    <source>
        <dbReference type="ARBA" id="ARBA00023157"/>
    </source>
</evidence>
<feature type="binding site" evidence="14">
    <location>
        <position position="396"/>
    </location>
    <ligand>
        <name>NAD(+)</name>
        <dbReference type="ChEBI" id="CHEBI:57540"/>
    </ligand>
</feature>
<evidence type="ECO:0000256" key="13">
    <source>
        <dbReference type="PIRSR" id="PIRSR000350-2"/>
    </source>
</evidence>